<dbReference type="InterPro" id="IPR005940">
    <property type="entry name" value="Anthranilate_Pribosyl_Tfrase"/>
</dbReference>
<dbReference type="KEGG" id="erc:Ecym_5512"/>
<sequence length="365" mass="39767">MLLITEYTDQVLAEPTELTPQGLYDAFMAIEQMSSSSGSNSPENIKLAGEFFRALTAKGLDMKADYITAALEALRQYSDVVADEELGPVDDDEVIVDIVGTGGDGQNTFNVSTSSAIIVGGIPGLKVCKFGGLSCTSNSGAGDLLYSLGCRGQKLNSKTVGRIWKNNTFLFLLAPNFSRAGFLVPIRKQLKVPTVCNVLGPLLNPVKRVNKRILGVYSKVLGPQYIKVASKVYPNSEIFVVWGHVGIDEVSPIGKTTVWHARPNSDEVNSFELEPSMFGLEEHDLSECKSHGPDSNAILLKEILKSKYSKGHPIYDYLLLNTAVAYCLCKGTKNWKEGTQAAEESIRSGRALRAMEMFLADVEQL</sequence>
<dbReference type="Pfam" id="PF00591">
    <property type="entry name" value="Glycos_transf_3"/>
    <property type="match status" value="1"/>
</dbReference>
<evidence type="ECO:0000313" key="4">
    <source>
        <dbReference type="EMBL" id="AET40254.1"/>
    </source>
</evidence>
<dbReference type="PANTHER" id="PTHR43285">
    <property type="entry name" value="ANTHRANILATE PHOSPHORIBOSYLTRANSFERASE"/>
    <property type="match status" value="1"/>
</dbReference>
<evidence type="ECO:0000256" key="2">
    <source>
        <dbReference type="ARBA" id="ARBA00022679"/>
    </source>
</evidence>
<gene>
    <name evidence="4" type="ordered locus">Ecym_5512</name>
</gene>
<dbReference type="Proteomes" id="UP000006790">
    <property type="component" value="Chromosome 5"/>
</dbReference>
<accession>I6NDW2</accession>
<dbReference type="GeneID" id="11468617"/>
<dbReference type="InParanoid" id="I6NDW2"/>
<dbReference type="GO" id="GO:0005829">
    <property type="term" value="C:cytosol"/>
    <property type="evidence" value="ECO:0007669"/>
    <property type="project" value="TreeGrafter"/>
</dbReference>
<dbReference type="InterPro" id="IPR000312">
    <property type="entry name" value="Glycosyl_Trfase_fam3"/>
</dbReference>
<keyword evidence="2" id="KW-0808">Transferase</keyword>
<dbReference type="Gene3D" id="3.40.1030.10">
    <property type="entry name" value="Nucleoside phosphorylase/phosphoribosyltransferase catalytic domain"/>
    <property type="match status" value="1"/>
</dbReference>
<dbReference type="PANTHER" id="PTHR43285:SF2">
    <property type="entry name" value="ANTHRANILATE PHOSPHORIBOSYLTRANSFERASE"/>
    <property type="match status" value="1"/>
</dbReference>
<dbReference type="SUPFAM" id="SSF52418">
    <property type="entry name" value="Nucleoside phosphorylase/phosphoribosyltransferase catalytic domain"/>
    <property type="match status" value="1"/>
</dbReference>
<evidence type="ECO:0000313" key="5">
    <source>
        <dbReference type="Proteomes" id="UP000006790"/>
    </source>
</evidence>
<proteinExistence type="predicted"/>
<evidence type="ECO:0000256" key="1">
    <source>
        <dbReference type="ARBA" id="ARBA00022676"/>
    </source>
</evidence>
<dbReference type="FunCoup" id="I6NDW2">
    <property type="interactions" value="309"/>
</dbReference>
<evidence type="ECO:0000259" key="3">
    <source>
        <dbReference type="Pfam" id="PF00591"/>
    </source>
</evidence>
<dbReference type="EMBL" id="CP002501">
    <property type="protein sequence ID" value="AET40254.1"/>
    <property type="molecule type" value="Genomic_DNA"/>
</dbReference>
<name>I6NDW2_ERECY</name>
<protein>
    <recommendedName>
        <fullName evidence="3">Glycosyl transferase family 3 domain-containing protein</fullName>
    </recommendedName>
</protein>
<keyword evidence="1" id="KW-0328">Glycosyltransferase</keyword>
<dbReference type="OMA" id="IRTFFNM"/>
<dbReference type="NCBIfam" id="TIGR01245">
    <property type="entry name" value="trpD"/>
    <property type="match status" value="1"/>
</dbReference>
<organism evidence="4 5">
    <name type="scientific">Eremothecium cymbalariae (strain CBS 270.75 / DBVPG 7215 / KCTC 17166 / NRRL Y-17582)</name>
    <name type="common">Yeast</name>
    <dbReference type="NCBI Taxonomy" id="931890"/>
    <lineage>
        <taxon>Eukaryota</taxon>
        <taxon>Fungi</taxon>
        <taxon>Dikarya</taxon>
        <taxon>Ascomycota</taxon>
        <taxon>Saccharomycotina</taxon>
        <taxon>Saccharomycetes</taxon>
        <taxon>Saccharomycetales</taxon>
        <taxon>Saccharomycetaceae</taxon>
        <taxon>Eremothecium</taxon>
    </lineage>
</organism>
<reference evidence="4 5" key="1">
    <citation type="journal article" date="2011" name="G3 (Bethesda)">
        <title>Genome evolution in the Eremothecium clade of the Saccharomyces complex revealed by comparative genomics.</title>
        <authorList>
            <person name="Wendland J."/>
            <person name="Walther A."/>
        </authorList>
    </citation>
    <scope>NUCLEOTIDE SEQUENCE [LARGE SCALE GENOMIC DNA]</scope>
    <source>
        <strain evidence="5">CBS 270.75 / DBVPG 7215 / KCTC 17166 / NRRL Y-17582</strain>
    </source>
</reference>
<dbReference type="eggNOG" id="KOG1438">
    <property type="taxonomic scope" value="Eukaryota"/>
</dbReference>
<dbReference type="RefSeq" id="XP_003647071.1">
    <property type="nucleotide sequence ID" value="XM_003647023.1"/>
</dbReference>
<dbReference type="GO" id="GO:0000162">
    <property type="term" value="P:L-tryptophan biosynthetic process"/>
    <property type="evidence" value="ECO:0007669"/>
    <property type="project" value="EnsemblFungi"/>
</dbReference>
<dbReference type="STRING" id="931890.I6NDW2"/>
<dbReference type="HOGENOM" id="CLU_034315_2_1_1"/>
<feature type="domain" description="Glycosyl transferase family 3" evidence="3">
    <location>
        <begin position="94"/>
        <end position="352"/>
    </location>
</feature>
<keyword evidence="5" id="KW-1185">Reference proteome</keyword>
<dbReference type="GO" id="GO:0004048">
    <property type="term" value="F:anthranilate phosphoribosyltransferase activity"/>
    <property type="evidence" value="ECO:0007669"/>
    <property type="project" value="EnsemblFungi"/>
</dbReference>
<dbReference type="InterPro" id="IPR035902">
    <property type="entry name" value="Nuc_phospho_transferase"/>
</dbReference>
<dbReference type="AlphaFoldDB" id="I6NDW2"/>
<dbReference type="OrthoDB" id="427800at2759"/>